<dbReference type="InterPro" id="IPR029759">
    <property type="entry name" value="GPX_AS"/>
</dbReference>
<dbReference type="PANTHER" id="PTHR11592">
    <property type="entry name" value="GLUTATHIONE PEROXIDASE"/>
    <property type="match status" value="1"/>
</dbReference>
<dbReference type="OrthoDB" id="9785502at2"/>
<proteinExistence type="inferred from homology"/>
<dbReference type="EMBL" id="SSOC01000002">
    <property type="protein sequence ID" value="THF66300.1"/>
    <property type="molecule type" value="Genomic_DNA"/>
</dbReference>
<dbReference type="AlphaFoldDB" id="A0A4S4B3I8"/>
<sequence length="180" mass="20146">MRHLFILPLLLLLASLPASAEPGGPAALFDHTMRRLHSPETVDLRASYAGQPLLIVNTASHCGFTDQFGDLETIHQTYRERGLKVIGFPSNDFRQEADDEADTARVCFVNFGVSFDMFAPIHVRGDDAHPIFRELARQSSAPRWNFHKYVVDREGRVVGAFPARTSPTSREVREAIESVL</sequence>
<keyword evidence="3 5" id="KW-0560">Oxidoreductase</keyword>
<dbReference type="InterPro" id="IPR000889">
    <property type="entry name" value="Glutathione_peroxidase"/>
</dbReference>
<feature type="signal peptide" evidence="6">
    <location>
        <begin position="1"/>
        <end position="20"/>
    </location>
</feature>
<evidence type="ECO:0000256" key="6">
    <source>
        <dbReference type="SAM" id="SignalP"/>
    </source>
</evidence>
<dbReference type="InterPro" id="IPR036249">
    <property type="entry name" value="Thioredoxin-like_sf"/>
</dbReference>
<evidence type="ECO:0000256" key="2">
    <source>
        <dbReference type="ARBA" id="ARBA00022559"/>
    </source>
</evidence>
<evidence type="ECO:0000256" key="3">
    <source>
        <dbReference type="ARBA" id="ARBA00023002"/>
    </source>
</evidence>
<gene>
    <name evidence="7" type="ORF">E6C76_05510</name>
</gene>
<dbReference type="GO" id="GO:0034599">
    <property type="term" value="P:cellular response to oxidative stress"/>
    <property type="evidence" value="ECO:0007669"/>
    <property type="project" value="TreeGrafter"/>
</dbReference>
<dbReference type="PROSITE" id="PS51355">
    <property type="entry name" value="GLUTATHIONE_PEROXID_3"/>
    <property type="match status" value="1"/>
</dbReference>
<evidence type="ECO:0000313" key="8">
    <source>
        <dbReference type="Proteomes" id="UP000308430"/>
    </source>
</evidence>
<evidence type="ECO:0000313" key="7">
    <source>
        <dbReference type="EMBL" id="THF66300.1"/>
    </source>
</evidence>
<accession>A0A4S4B3I8</accession>
<feature type="chain" id="PRO_5020345588" description="Glutathione peroxidase" evidence="6">
    <location>
        <begin position="21"/>
        <end position="180"/>
    </location>
</feature>
<name>A0A4S4B3I8_9RHOO</name>
<organism evidence="7 8">
    <name type="scientific">Pseudothauera nasutitermitis</name>
    <dbReference type="NCBI Taxonomy" id="2565930"/>
    <lineage>
        <taxon>Bacteria</taxon>
        <taxon>Pseudomonadati</taxon>
        <taxon>Pseudomonadota</taxon>
        <taxon>Betaproteobacteria</taxon>
        <taxon>Rhodocyclales</taxon>
        <taxon>Zoogloeaceae</taxon>
        <taxon>Pseudothauera</taxon>
    </lineage>
</organism>
<comment type="caution">
    <text evidence="7">The sequence shown here is derived from an EMBL/GenBank/DDBJ whole genome shotgun (WGS) entry which is preliminary data.</text>
</comment>
<dbReference type="SUPFAM" id="SSF52833">
    <property type="entry name" value="Thioredoxin-like"/>
    <property type="match status" value="1"/>
</dbReference>
<feature type="active site" evidence="4">
    <location>
        <position position="62"/>
    </location>
</feature>
<dbReference type="PROSITE" id="PS00460">
    <property type="entry name" value="GLUTATHIONE_PEROXID_1"/>
    <property type="match status" value="1"/>
</dbReference>
<protein>
    <recommendedName>
        <fullName evidence="5">Glutathione peroxidase</fullName>
    </recommendedName>
</protein>
<dbReference type="Pfam" id="PF00255">
    <property type="entry name" value="GSHPx"/>
    <property type="match status" value="1"/>
</dbReference>
<evidence type="ECO:0000256" key="5">
    <source>
        <dbReference type="RuleBase" id="RU000499"/>
    </source>
</evidence>
<dbReference type="PIRSF" id="PIRSF000303">
    <property type="entry name" value="Glutathion_perox"/>
    <property type="match status" value="1"/>
</dbReference>
<dbReference type="PRINTS" id="PR01011">
    <property type="entry name" value="GLUTPROXDASE"/>
</dbReference>
<keyword evidence="2 5" id="KW-0575">Peroxidase</keyword>
<dbReference type="GO" id="GO:0004601">
    <property type="term" value="F:peroxidase activity"/>
    <property type="evidence" value="ECO:0007669"/>
    <property type="project" value="UniProtKB-KW"/>
</dbReference>
<evidence type="ECO:0000256" key="4">
    <source>
        <dbReference type="PIRSR" id="PIRSR000303-1"/>
    </source>
</evidence>
<reference evidence="7 8" key="1">
    <citation type="submission" date="2019-04" db="EMBL/GenBank/DDBJ databases">
        <title>Azoarcus nasutitermitis sp. nov. isolated from termite nest.</title>
        <authorList>
            <person name="Lin S.-Y."/>
            <person name="Hameed A."/>
            <person name="Hsu Y.-H."/>
            <person name="Young C.-C."/>
        </authorList>
    </citation>
    <scope>NUCLEOTIDE SEQUENCE [LARGE SCALE GENOMIC DNA]</scope>
    <source>
        <strain evidence="7 8">CC-YHH838</strain>
    </source>
</reference>
<dbReference type="PANTHER" id="PTHR11592:SF44">
    <property type="entry name" value="GLUTATHIONE PEROXIDASE"/>
    <property type="match status" value="1"/>
</dbReference>
<dbReference type="Proteomes" id="UP000308430">
    <property type="component" value="Unassembled WGS sequence"/>
</dbReference>
<dbReference type="CDD" id="cd00340">
    <property type="entry name" value="GSH_Peroxidase"/>
    <property type="match status" value="1"/>
</dbReference>
<dbReference type="Gene3D" id="3.40.30.10">
    <property type="entry name" value="Glutaredoxin"/>
    <property type="match status" value="1"/>
</dbReference>
<keyword evidence="8" id="KW-1185">Reference proteome</keyword>
<evidence type="ECO:0000256" key="1">
    <source>
        <dbReference type="ARBA" id="ARBA00006926"/>
    </source>
</evidence>
<dbReference type="RefSeq" id="WP_136347249.1">
    <property type="nucleotide sequence ID" value="NZ_SSOC01000002.1"/>
</dbReference>
<keyword evidence="6" id="KW-0732">Signal</keyword>
<comment type="similarity">
    <text evidence="1 5">Belongs to the glutathione peroxidase family.</text>
</comment>